<evidence type="ECO:0000256" key="1">
    <source>
        <dbReference type="SAM" id="MobiDB-lite"/>
    </source>
</evidence>
<evidence type="ECO:0000313" key="3">
    <source>
        <dbReference type="Proteomes" id="UP000029500"/>
    </source>
</evidence>
<accession>A0A089MBW5</accession>
<dbReference type="AlphaFoldDB" id="A0A089MBW5"/>
<protein>
    <recommendedName>
        <fullName evidence="4">DUF5643 domain-containing protein</fullName>
    </recommendedName>
</protein>
<dbReference type="KEGG" id="pgm:PGRAT_15900"/>
<gene>
    <name evidence="2" type="ORF">PGRAT_15900</name>
</gene>
<dbReference type="Proteomes" id="UP000029500">
    <property type="component" value="Chromosome"/>
</dbReference>
<dbReference type="HOGENOM" id="CLU_2684341_0_0_9"/>
<dbReference type="STRING" id="189425.PGRAT_15900"/>
<keyword evidence="3" id="KW-1185">Reference proteome</keyword>
<sequence>MRLADSFTDAKGGVHPIRGDNDYSSRTLSDESTIEGYAVSFGKEAQDYPQPLTIAIERYWNPILESQTLELHAK</sequence>
<feature type="region of interest" description="Disordered" evidence="1">
    <location>
        <begin position="1"/>
        <end position="29"/>
    </location>
</feature>
<organism evidence="2 3">
    <name type="scientific">Paenibacillus graminis</name>
    <dbReference type="NCBI Taxonomy" id="189425"/>
    <lineage>
        <taxon>Bacteria</taxon>
        <taxon>Bacillati</taxon>
        <taxon>Bacillota</taxon>
        <taxon>Bacilli</taxon>
        <taxon>Bacillales</taxon>
        <taxon>Paenibacillaceae</taxon>
        <taxon>Paenibacillus</taxon>
    </lineage>
</organism>
<dbReference type="EMBL" id="CP009287">
    <property type="protein sequence ID" value="AIQ68938.1"/>
    <property type="molecule type" value="Genomic_DNA"/>
</dbReference>
<proteinExistence type="predicted"/>
<evidence type="ECO:0008006" key="4">
    <source>
        <dbReference type="Google" id="ProtNLM"/>
    </source>
</evidence>
<evidence type="ECO:0000313" key="2">
    <source>
        <dbReference type="EMBL" id="AIQ68938.1"/>
    </source>
</evidence>
<dbReference type="RefSeq" id="WP_025703273.1">
    <property type="nucleotide sequence ID" value="NZ_CP009287.1"/>
</dbReference>
<name>A0A089MBW5_9BACL</name>
<reference evidence="2 3" key="1">
    <citation type="submission" date="2014-08" db="EMBL/GenBank/DDBJ databases">
        <title>Comparative genomics of the Paenibacillus odorifer group.</title>
        <authorList>
            <person name="den Bakker H.C."/>
            <person name="Tsai Y.-C."/>
            <person name="Martin N."/>
            <person name="Korlach J."/>
            <person name="Wiedmann M."/>
        </authorList>
    </citation>
    <scope>NUCLEOTIDE SEQUENCE [LARGE SCALE GENOMIC DNA]</scope>
    <source>
        <strain evidence="2 3">DSM 15220</strain>
    </source>
</reference>
<dbReference type="OrthoDB" id="9879380at2"/>